<evidence type="ECO:0000256" key="1">
    <source>
        <dbReference type="ARBA" id="ARBA00006249"/>
    </source>
</evidence>
<dbReference type="InterPro" id="IPR011032">
    <property type="entry name" value="GroES-like_sf"/>
</dbReference>
<keyword evidence="3" id="KW-0479">Metal-binding</keyword>
<evidence type="ECO:0000259" key="10">
    <source>
        <dbReference type="SMART" id="SM00829"/>
    </source>
</evidence>
<keyword evidence="5 8" id="KW-0378">Hydrolase</keyword>
<proteinExistence type="inferred from homology"/>
<keyword evidence="2" id="KW-0719">Serine esterase</keyword>
<dbReference type="Gene3D" id="3.40.50.720">
    <property type="entry name" value="NAD(P)-binding Rossmann-like Domain"/>
    <property type="match status" value="1"/>
</dbReference>
<protein>
    <recommendedName>
        <fullName evidence="8">Carboxylic ester hydrolase</fullName>
        <ecNumber evidence="8">3.1.1.-</ecNumber>
    </recommendedName>
</protein>
<dbReference type="EC" id="3.1.1.-" evidence="8"/>
<accession>A0A9Q8SK92</accession>
<dbReference type="Pfam" id="PF07519">
    <property type="entry name" value="Tannase"/>
    <property type="match status" value="1"/>
</dbReference>
<evidence type="ECO:0000256" key="8">
    <source>
        <dbReference type="RuleBase" id="RU361238"/>
    </source>
</evidence>
<name>A0A9Q8SK92_9PEZI</name>
<dbReference type="InterPro" id="IPR020843">
    <property type="entry name" value="ER"/>
</dbReference>
<evidence type="ECO:0000313" key="12">
    <source>
        <dbReference type="Proteomes" id="UP000830671"/>
    </source>
</evidence>
<evidence type="ECO:0000256" key="2">
    <source>
        <dbReference type="ARBA" id="ARBA00022487"/>
    </source>
</evidence>
<evidence type="ECO:0000313" key="11">
    <source>
        <dbReference type="EMBL" id="UQC78884.1"/>
    </source>
</evidence>
<feature type="region of interest" description="Disordered" evidence="9">
    <location>
        <begin position="1"/>
        <end position="24"/>
    </location>
</feature>
<dbReference type="PANTHER" id="PTHR33938">
    <property type="entry name" value="FERULOYL ESTERASE B-RELATED"/>
    <property type="match status" value="1"/>
</dbReference>
<organism evidence="11 12">
    <name type="scientific">Colletotrichum lupini</name>
    <dbReference type="NCBI Taxonomy" id="145971"/>
    <lineage>
        <taxon>Eukaryota</taxon>
        <taxon>Fungi</taxon>
        <taxon>Dikarya</taxon>
        <taxon>Ascomycota</taxon>
        <taxon>Pezizomycotina</taxon>
        <taxon>Sordariomycetes</taxon>
        <taxon>Hypocreomycetidae</taxon>
        <taxon>Glomerellales</taxon>
        <taxon>Glomerellaceae</taxon>
        <taxon>Colletotrichum</taxon>
        <taxon>Colletotrichum acutatum species complex</taxon>
    </lineage>
</organism>
<dbReference type="InterPro" id="IPR013149">
    <property type="entry name" value="ADH-like_C"/>
</dbReference>
<dbReference type="SUPFAM" id="SSF53474">
    <property type="entry name" value="alpha/beta-Hydrolases"/>
    <property type="match status" value="1"/>
</dbReference>
<evidence type="ECO:0000256" key="4">
    <source>
        <dbReference type="ARBA" id="ARBA00022729"/>
    </source>
</evidence>
<evidence type="ECO:0000256" key="5">
    <source>
        <dbReference type="ARBA" id="ARBA00022801"/>
    </source>
</evidence>
<dbReference type="InterPro" id="IPR011118">
    <property type="entry name" value="Tannase/feruloyl_esterase"/>
</dbReference>
<dbReference type="GO" id="GO:0030600">
    <property type="term" value="F:feruloyl esterase activity"/>
    <property type="evidence" value="ECO:0007669"/>
    <property type="project" value="UniProtKB-ARBA"/>
</dbReference>
<gene>
    <name evidence="11" type="ORF">CLUP02_04363</name>
</gene>
<keyword evidence="4" id="KW-0732">Signal</keyword>
<dbReference type="EMBL" id="CP019474">
    <property type="protein sequence ID" value="UQC78884.1"/>
    <property type="molecule type" value="Genomic_DNA"/>
</dbReference>
<dbReference type="SUPFAM" id="SSF51735">
    <property type="entry name" value="NAD(P)-binding Rossmann-fold domains"/>
    <property type="match status" value="1"/>
</dbReference>
<dbReference type="RefSeq" id="XP_049140519.1">
    <property type="nucleotide sequence ID" value="XM_049283376.1"/>
</dbReference>
<dbReference type="GeneID" id="73338386"/>
<evidence type="ECO:0000256" key="6">
    <source>
        <dbReference type="ARBA" id="ARBA00022837"/>
    </source>
</evidence>
<keyword evidence="7" id="KW-1015">Disulfide bond</keyword>
<dbReference type="SUPFAM" id="SSF50129">
    <property type="entry name" value="GroES-like"/>
    <property type="match status" value="1"/>
</dbReference>
<dbReference type="CDD" id="cd08267">
    <property type="entry name" value="MDR1"/>
    <property type="match status" value="1"/>
</dbReference>
<dbReference type="SMART" id="SM00829">
    <property type="entry name" value="PKS_ER"/>
    <property type="match status" value="1"/>
</dbReference>
<dbReference type="InterPro" id="IPR013154">
    <property type="entry name" value="ADH-like_N"/>
</dbReference>
<dbReference type="GO" id="GO:0046872">
    <property type="term" value="F:metal ion binding"/>
    <property type="evidence" value="ECO:0007669"/>
    <property type="project" value="UniProtKB-KW"/>
</dbReference>
<dbReference type="InterPro" id="IPR036291">
    <property type="entry name" value="NAD(P)-bd_dom_sf"/>
</dbReference>
<sequence length="1096" mass="118915">MTGSCLHSGHVTPPAQVQERMPRKKEKHNVLENVQNDCGFAVTSNHPSSVCSWNKTPLRNANLSPEMRGVEQLTTADDQIYYGVMDIQIFGDRPTRLRMGDTMKAWQYSAIDGKLEDSLVLNESAPRPSSSTLSKDELLVEVISTSLNPADYKVPESTLIGRLMVARPATPAMDFCGRVVATHPTNSSFQVGQLVFGGYAGVGQKGTLAEYIVISGTHCAPLPEGIDPDLGAAVGTAATTAWQSLIPDTLQPGSKVFVNGGSGGTGTWAIQLAKALGVEVVTTCSTKNIELCRELGADEVIDYKKDDIVSKLRDRGKVFDLIIDNVGNSTGLYDRSSAILKPGGTFVMVGVGESLTLSGSFSMLSKMICAKIMGGHQFYFVRMQNSADFFRRIGKLMAQGEAKAVIDSTFDSRHDLHLLKFKITRHCSPSFSAVWTYLEYLAPIWGQALPLLPWVPASDKEVLLLRMETPVTQVTGLTHSSHCDPHVESEDIRAKSHLSPACAVRGMSASNDNALYPRSIQRIMFDTLISHITSHLKPRFAWSPRALQAQIPIAMSLSLAQNCVPSTFGPVLYGAEILSLEANLVTNYSASVPAAFRYTSPAVQLTNATFCNVTITYTHPGQNDNLVTEAWLPENWNERFMAVGGGGWVAGRFFLSYNAMNGAIADGFATITTDAGLGSANEPSSWALNSPGNVNLYNLQNLASVSLKDEAIIGKSLIKSYYSQDPQYSYWAGCSQGGRQGLMLAQRYPDIYDGIVAGAPAINWNKLVSFVYWPHQVMNELGAFPYPCEFDAIVNKATSECDPLDGVTDGVISDIAACFKSFDPFSLVGQSITCAKKNGTQQIISEAAATVVNATWHGHVTADGQRPYHGILPGADFTGNKPTSFSQPGIVMTSCNEKGCTDEPSNLGTAWFKLFIAKNETFDLTNMSREEYDALVYSGRQQYESIVETADPDLRQFKAAGGKMVTFHGLADNIIPPGGTEDYYKAVNEVIPDIQDFYRYFEAPGLGHCFGGVSGTPTGLFEQLRNWVENGTAPDQTPIQISVGNATHNRILCPYPEKSIFNDGCGDASKAECWSCSESLVKSNTTKRAAPIFHGL</sequence>
<evidence type="ECO:0000256" key="9">
    <source>
        <dbReference type="SAM" id="MobiDB-lite"/>
    </source>
</evidence>
<dbReference type="Gene3D" id="3.40.50.1820">
    <property type="entry name" value="alpha/beta hydrolase"/>
    <property type="match status" value="1"/>
</dbReference>
<evidence type="ECO:0000256" key="3">
    <source>
        <dbReference type="ARBA" id="ARBA00022723"/>
    </source>
</evidence>
<dbReference type="Proteomes" id="UP000830671">
    <property type="component" value="Chromosome 2"/>
</dbReference>
<dbReference type="PANTHER" id="PTHR33938:SF13">
    <property type="entry name" value="CARBOXYLIC ESTER HYDROLASE"/>
    <property type="match status" value="1"/>
</dbReference>
<dbReference type="GO" id="GO:0016491">
    <property type="term" value="F:oxidoreductase activity"/>
    <property type="evidence" value="ECO:0007669"/>
    <property type="project" value="InterPro"/>
</dbReference>
<reference evidence="11" key="1">
    <citation type="journal article" date="2021" name="Mol. Plant Microbe Interact.">
        <title>Complete Genome Sequence of the Plant-Pathogenic Fungus Colletotrichum lupini.</title>
        <authorList>
            <person name="Baroncelli R."/>
            <person name="Pensec F."/>
            <person name="Da Lio D."/>
            <person name="Boufleur T."/>
            <person name="Vicente I."/>
            <person name="Sarrocco S."/>
            <person name="Picot A."/>
            <person name="Baraldi E."/>
            <person name="Sukno S."/>
            <person name="Thon M."/>
            <person name="Le Floch G."/>
        </authorList>
    </citation>
    <scope>NUCLEOTIDE SEQUENCE</scope>
    <source>
        <strain evidence="11">IMI 504893</strain>
    </source>
</reference>
<dbReference type="Gene3D" id="3.90.180.10">
    <property type="entry name" value="Medium-chain alcohol dehydrogenases, catalytic domain"/>
    <property type="match status" value="1"/>
</dbReference>
<dbReference type="InterPro" id="IPR029058">
    <property type="entry name" value="AB_hydrolase_fold"/>
</dbReference>
<feature type="domain" description="Enoyl reductase (ER)" evidence="10">
    <location>
        <begin position="114"/>
        <end position="406"/>
    </location>
</feature>
<dbReference type="Pfam" id="PF00107">
    <property type="entry name" value="ADH_zinc_N"/>
    <property type="match status" value="1"/>
</dbReference>
<evidence type="ECO:0000256" key="7">
    <source>
        <dbReference type="ARBA" id="ARBA00023157"/>
    </source>
</evidence>
<dbReference type="AlphaFoldDB" id="A0A9Q8SK92"/>
<dbReference type="Pfam" id="PF08240">
    <property type="entry name" value="ADH_N"/>
    <property type="match status" value="1"/>
</dbReference>
<comment type="similarity">
    <text evidence="1 8">Belongs to the tannase family.</text>
</comment>
<keyword evidence="6" id="KW-0106">Calcium</keyword>
<dbReference type="KEGG" id="clup:CLUP02_04363"/>
<keyword evidence="12" id="KW-1185">Reference proteome</keyword>